<dbReference type="RefSeq" id="WP_220304355.1">
    <property type="nucleotide sequence ID" value="NZ_CP080590.1"/>
</dbReference>
<sequence length="140" mass="15305">MSFSKNSAADLATGATPTELIDQRLAALPDWRGEKLAQIRKLIHEALPDVVEEWKWGKPVWSHNGILCTGEVYKAAVKTTFPKGASLDDPDHLFNSSMEGNVRRAIDFFEGEAIDEAAFKDLIKAAAHANGEAATKKAKK</sequence>
<name>A0ABX8WHT7_9HYPH</name>
<dbReference type="SUPFAM" id="SSF159888">
    <property type="entry name" value="YdhG-like"/>
    <property type="match status" value="1"/>
</dbReference>
<accession>A0ABX8WHT7</accession>
<evidence type="ECO:0000313" key="2">
    <source>
        <dbReference type="EMBL" id="QYO75860.1"/>
    </source>
</evidence>
<evidence type="ECO:0000313" key="3">
    <source>
        <dbReference type="Proteomes" id="UP000825799"/>
    </source>
</evidence>
<dbReference type="Proteomes" id="UP000825799">
    <property type="component" value="Chromosome"/>
</dbReference>
<keyword evidence="3" id="KW-1185">Reference proteome</keyword>
<reference evidence="2 3" key="1">
    <citation type="submission" date="2021-08" db="EMBL/GenBank/DDBJ databases">
        <title>Devosia salina sp. nov., isolated from the South China Sea sediment.</title>
        <authorList>
            <person name="Zhou Z."/>
        </authorList>
    </citation>
    <scope>NUCLEOTIDE SEQUENCE [LARGE SCALE GENOMIC DNA]</scope>
    <source>
        <strain evidence="2 3">SCS-3</strain>
    </source>
</reference>
<protein>
    <submittedName>
        <fullName evidence="2">DUF1801 domain-containing protein</fullName>
    </submittedName>
</protein>
<dbReference type="InterPro" id="IPR014922">
    <property type="entry name" value="YdhG-like"/>
</dbReference>
<evidence type="ECO:0000259" key="1">
    <source>
        <dbReference type="Pfam" id="PF08818"/>
    </source>
</evidence>
<organism evidence="2 3">
    <name type="scientific">Devosia salina</name>
    <dbReference type="NCBI Taxonomy" id="2860336"/>
    <lineage>
        <taxon>Bacteria</taxon>
        <taxon>Pseudomonadati</taxon>
        <taxon>Pseudomonadota</taxon>
        <taxon>Alphaproteobacteria</taxon>
        <taxon>Hyphomicrobiales</taxon>
        <taxon>Devosiaceae</taxon>
        <taxon>Devosia</taxon>
    </lineage>
</organism>
<dbReference type="EMBL" id="CP080590">
    <property type="protein sequence ID" value="QYO75860.1"/>
    <property type="molecule type" value="Genomic_DNA"/>
</dbReference>
<dbReference type="Gene3D" id="3.90.1150.200">
    <property type="match status" value="1"/>
</dbReference>
<feature type="domain" description="YdhG-like" evidence="1">
    <location>
        <begin position="33"/>
        <end position="126"/>
    </location>
</feature>
<gene>
    <name evidence="2" type="ORF">K1X15_14645</name>
</gene>
<dbReference type="Pfam" id="PF08818">
    <property type="entry name" value="DUF1801"/>
    <property type="match status" value="1"/>
</dbReference>
<proteinExistence type="predicted"/>